<evidence type="ECO:0000256" key="2">
    <source>
        <dbReference type="ARBA" id="ARBA00009026"/>
    </source>
</evidence>
<dbReference type="Ensembl" id="ENSLACT00000017840.1">
    <property type="protein sequence ID" value="ENSLACP00000017710.1"/>
    <property type="gene ID" value="ENSLACG00000015598.2"/>
</dbReference>
<dbReference type="GeneTree" id="ENSGT00390000004798"/>
<dbReference type="GO" id="GO:0003723">
    <property type="term" value="F:RNA binding"/>
    <property type="evidence" value="ECO:0007669"/>
    <property type="project" value="UniProtKB-KW"/>
</dbReference>
<keyword evidence="5" id="KW-0808">Transferase</keyword>
<keyword evidence="7" id="KW-0479">Metal-binding</keyword>
<dbReference type="InParanoid" id="H3B739"/>
<reference evidence="15" key="2">
    <citation type="submission" date="2025-08" db="UniProtKB">
        <authorList>
            <consortium name="Ensembl"/>
        </authorList>
    </citation>
    <scope>IDENTIFICATION</scope>
</reference>
<gene>
    <name evidence="15" type="primary">HENMT1</name>
</gene>
<protein>
    <recommendedName>
        <fullName evidence="3">Small RNA 2'-O-methyltransferase</fullName>
        <ecNumber evidence="12">2.1.1.386</ecNumber>
    </recommendedName>
    <alternativeName>
        <fullName evidence="11">HEN1 methyltransferase homolog 1</fullName>
    </alternativeName>
</protein>
<evidence type="ECO:0000256" key="3">
    <source>
        <dbReference type="ARBA" id="ARBA00021330"/>
    </source>
</evidence>
<proteinExistence type="inferred from homology"/>
<evidence type="ECO:0000256" key="11">
    <source>
        <dbReference type="ARBA" id="ARBA00029981"/>
    </source>
</evidence>
<evidence type="ECO:0000256" key="1">
    <source>
        <dbReference type="ARBA" id="ARBA00001946"/>
    </source>
</evidence>
<dbReference type="Bgee" id="ENSLACG00000015598">
    <property type="expression patterns" value="Expressed in chordate pharynx and 3 other cell types or tissues"/>
</dbReference>
<dbReference type="GO" id="GO:0046872">
    <property type="term" value="F:metal ion binding"/>
    <property type="evidence" value="ECO:0007669"/>
    <property type="project" value="UniProtKB-KW"/>
</dbReference>
<dbReference type="EC" id="2.1.1.386" evidence="12"/>
<evidence type="ECO:0000256" key="12">
    <source>
        <dbReference type="ARBA" id="ARBA00035025"/>
    </source>
</evidence>
<dbReference type="AlphaFoldDB" id="H3B739"/>
<dbReference type="InterPro" id="IPR029063">
    <property type="entry name" value="SAM-dependent_MTases_sf"/>
</dbReference>
<name>H3B739_LATCH</name>
<dbReference type="Gene3D" id="3.40.50.150">
    <property type="entry name" value="Vaccinia Virus protein VP39"/>
    <property type="match status" value="1"/>
</dbReference>
<evidence type="ECO:0000313" key="15">
    <source>
        <dbReference type="Ensembl" id="ENSLACP00000017710.1"/>
    </source>
</evidence>
<dbReference type="GO" id="GO:0005634">
    <property type="term" value="C:nucleus"/>
    <property type="evidence" value="ECO:0007669"/>
    <property type="project" value="TreeGrafter"/>
</dbReference>
<evidence type="ECO:0000256" key="5">
    <source>
        <dbReference type="ARBA" id="ARBA00022679"/>
    </source>
</evidence>
<sequence length="370" mass="41441">EIKDMEAVSFTPPLYKQRYNFVADVVNTYQPKKVVDMGCADCTLLWKLKFCNCIEVLAGLDIDADTMKEKIHRLSPLPCDYVWLRKQPLTITLYQGSVAEKDASMLDFDLVTCIELIEHLELPVLEKFPEVVFGYMAPTMVIISTPNADFNPLLPGLTRFRHPDHKFEWSRAEFQKWAQDAACQYGYTVEFTGVGNGPPGTENKGFCTQIGVFIRSSHKNGGMVTTERDELGHSYKIVFQAVYPSLQDKKYLQIAVTNEVIYRVEAIKRSLLSSDDAEEGDKTASKHGQPSDGHVEASCTVSEESSAEPYIHGNSIYVPLAKLFSFSNLQKLCGSLDELQQLLSGKVTLSSDSSAVVSRIRNYVSESFNL</sequence>
<organism evidence="15 16">
    <name type="scientific">Latimeria chalumnae</name>
    <name type="common">Coelacanth</name>
    <dbReference type="NCBI Taxonomy" id="7897"/>
    <lineage>
        <taxon>Eukaryota</taxon>
        <taxon>Metazoa</taxon>
        <taxon>Chordata</taxon>
        <taxon>Craniata</taxon>
        <taxon>Vertebrata</taxon>
        <taxon>Euteleostomi</taxon>
        <taxon>Coelacanthiformes</taxon>
        <taxon>Coelacanthidae</taxon>
        <taxon>Latimeria</taxon>
    </lineage>
</organism>
<dbReference type="GO" id="GO:0030422">
    <property type="term" value="P:siRNA processing"/>
    <property type="evidence" value="ECO:0007669"/>
    <property type="project" value="TreeGrafter"/>
</dbReference>
<evidence type="ECO:0000256" key="6">
    <source>
        <dbReference type="ARBA" id="ARBA00022691"/>
    </source>
</evidence>
<dbReference type="GO" id="GO:0090486">
    <property type="term" value="F:small RNA 2'-O-methyltransferase activity"/>
    <property type="evidence" value="ECO:0007669"/>
    <property type="project" value="UniProtKB-EC"/>
</dbReference>
<evidence type="ECO:0000256" key="10">
    <source>
        <dbReference type="ARBA" id="ARBA00023158"/>
    </source>
</evidence>
<keyword evidence="16" id="KW-1185">Reference proteome</keyword>
<reference evidence="15" key="3">
    <citation type="submission" date="2025-09" db="UniProtKB">
        <authorList>
            <consortium name="Ensembl"/>
        </authorList>
    </citation>
    <scope>IDENTIFICATION</scope>
</reference>
<evidence type="ECO:0000313" key="16">
    <source>
        <dbReference type="Proteomes" id="UP000008672"/>
    </source>
</evidence>
<keyword evidence="6" id="KW-0949">S-adenosyl-L-methionine</keyword>
<keyword evidence="9" id="KW-0694">RNA-binding</keyword>
<dbReference type="EMBL" id="AFYH01087507">
    <property type="status" value="NOT_ANNOTATED_CDS"/>
    <property type="molecule type" value="Genomic_DNA"/>
</dbReference>
<dbReference type="GO" id="GO:0005737">
    <property type="term" value="C:cytoplasm"/>
    <property type="evidence" value="ECO:0007669"/>
    <property type="project" value="TreeGrafter"/>
</dbReference>
<keyword evidence="10" id="KW-0943">RNA-mediated gene silencing</keyword>
<dbReference type="SUPFAM" id="SSF53335">
    <property type="entry name" value="S-adenosyl-L-methionine-dependent methyltransferases"/>
    <property type="match status" value="1"/>
</dbReference>
<feature type="region of interest" description="Disordered" evidence="14">
    <location>
        <begin position="275"/>
        <end position="299"/>
    </location>
</feature>
<accession>H3B739</accession>
<dbReference type="PANTHER" id="PTHR21404:SF3">
    <property type="entry name" value="SMALL RNA 2'-O-METHYLTRANSFERASE"/>
    <property type="match status" value="1"/>
</dbReference>
<dbReference type="FunFam" id="3.40.50.150:FF:000124">
    <property type="entry name" value="HEN methyltransferase 1"/>
    <property type="match status" value="1"/>
</dbReference>
<evidence type="ECO:0000256" key="4">
    <source>
        <dbReference type="ARBA" id="ARBA00022603"/>
    </source>
</evidence>
<dbReference type="GO" id="GO:0034587">
    <property type="term" value="P:piRNA processing"/>
    <property type="evidence" value="ECO:0007669"/>
    <property type="project" value="TreeGrafter"/>
</dbReference>
<keyword evidence="8" id="KW-0460">Magnesium</keyword>
<dbReference type="FunCoup" id="H3B739">
    <property type="interactions" value="461"/>
</dbReference>
<dbReference type="PANTHER" id="PTHR21404">
    <property type="entry name" value="HEN1"/>
    <property type="match status" value="1"/>
</dbReference>
<keyword evidence="4" id="KW-0489">Methyltransferase</keyword>
<dbReference type="Proteomes" id="UP000008672">
    <property type="component" value="Unassembled WGS sequence"/>
</dbReference>
<dbReference type="OMA" id="HQFVVDF"/>
<reference evidence="16" key="1">
    <citation type="submission" date="2011-08" db="EMBL/GenBank/DDBJ databases">
        <title>The draft genome of Latimeria chalumnae.</title>
        <authorList>
            <person name="Di Palma F."/>
            <person name="Alfoldi J."/>
            <person name="Johnson J."/>
            <person name="Berlin A."/>
            <person name="Gnerre S."/>
            <person name="Jaffe D."/>
            <person name="MacCallum I."/>
            <person name="Young S."/>
            <person name="Walker B.J."/>
            <person name="Lander E."/>
            <person name="Lindblad-Toh K."/>
        </authorList>
    </citation>
    <scope>NUCLEOTIDE SEQUENCE [LARGE SCALE GENOMIC DNA]</scope>
    <source>
        <strain evidence="16">Wild caught</strain>
    </source>
</reference>
<evidence type="ECO:0000256" key="7">
    <source>
        <dbReference type="ARBA" id="ARBA00022723"/>
    </source>
</evidence>
<comment type="catalytic activity">
    <reaction evidence="13">
        <text>small RNA 3'-end nucleotide + S-adenosyl-L-methionine = small RNA 3'-end 2'-O-methylnucleotide + S-adenosyl-L-homocysteine + H(+)</text>
        <dbReference type="Rhea" id="RHEA:37887"/>
        <dbReference type="Rhea" id="RHEA-COMP:10415"/>
        <dbReference type="Rhea" id="RHEA-COMP:10416"/>
        <dbReference type="ChEBI" id="CHEBI:15378"/>
        <dbReference type="ChEBI" id="CHEBI:57856"/>
        <dbReference type="ChEBI" id="CHEBI:59789"/>
        <dbReference type="ChEBI" id="CHEBI:74896"/>
        <dbReference type="ChEBI" id="CHEBI:74898"/>
        <dbReference type="EC" id="2.1.1.386"/>
    </reaction>
</comment>
<dbReference type="STRING" id="7897.ENSLACP00000017710"/>
<evidence type="ECO:0000256" key="9">
    <source>
        <dbReference type="ARBA" id="ARBA00022884"/>
    </source>
</evidence>
<evidence type="ECO:0000256" key="8">
    <source>
        <dbReference type="ARBA" id="ARBA00022842"/>
    </source>
</evidence>
<comment type="similarity">
    <text evidence="2">Belongs to the methyltransferase superfamily. HEN1 family.</text>
</comment>
<dbReference type="eggNOG" id="KOG1045">
    <property type="taxonomic scope" value="Eukaryota"/>
</dbReference>
<evidence type="ECO:0000256" key="13">
    <source>
        <dbReference type="ARBA" id="ARBA00048418"/>
    </source>
</evidence>
<comment type="cofactor">
    <cofactor evidence="1">
        <name>Mg(2+)</name>
        <dbReference type="ChEBI" id="CHEBI:18420"/>
    </cofactor>
</comment>
<dbReference type="GO" id="GO:0001510">
    <property type="term" value="P:RNA methylation"/>
    <property type="evidence" value="ECO:0007669"/>
    <property type="project" value="InterPro"/>
</dbReference>
<evidence type="ECO:0000256" key="14">
    <source>
        <dbReference type="SAM" id="MobiDB-lite"/>
    </source>
</evidence>
<dbReference type="InterPro" id="IPR026610">
    <property type="entry name" value="Hen1"/>
</dbReference>